<dbReference type="EMBL" id="AZEY01000107">
    <property type="protein sequence ID" value="KRL62592.1"/>
    <property type="molecule type" value="Genomic_DNA"/>
</dbReference>
<evidence type="ECO:0000256" key="4">
    <source>
        <dbReference type="ARBA" id="ARBA00018111"/>
    </source>
</evidence>
<dbReference type="GO" id="GO:0006282">
    <property type="term" value="P:regulation of DNA repair"/>
    <property type="evidence" value="ECO:0007669"/>
    <property type="project" value="UniProtKB-UniRule"/>
</dbReference>
<dbReference type="InterPro" id="IPR053926">
    <property type="entry name" value="RecX_HTH_1st"/>
</dbReference>
<gene>
    <name evidence="6" type="primary">recX</name>
    <name evidence="10" type="ORF">FC85_GL001831</name>
</gene>
<evidence type="ECO:0000256" key="2">
    <source>
        <dbReference type="ARBA" id="ARBA00004496"/>
    </source>
</evidence>
<evidence type="ECO:0000313" key="10">
    <source>
        <dbReference type="EMBL" id="KRL62592.1"/>
    </source>
</evidence>
<sequence length="266" mass="31081">MTQTITKIESQKRQGRFNVYVDGAYAFPVSEEVLIKYRLFKGMEVDELLINQLKKADDVSKLHSRALDFLAHHLRTDHEVREKLVEITEDSNAIDSVIAQLRRQRLIDDRKYADSYVRTVVREAKNGPDWIRRHLKDKRVKADLIEASLVQYYPEATAIEIGAEVAQKQLSHHKHDSAKMAINKTKNLLMRRGFNFSLIDEIMNEVDTSELVVHDQEIINQLAEKYWRKYAKYDSYEQKQKTKQALYRKGFLIDDIEAVLAQLSES</sequence>
<evidence type="ECO:0000256" key="3">
    <source>
        <dbReference type="ARBA" id="ARBA00009695"/>
    </source>
</evidence>
<comment type="caution">
    <text evidence="10">The sequence shown here is derived from an EMBL/GenBank/DDBJ whole genome shotgun (WGS) entry which is preliminary data.</text>
</comment>
<reference evidence="10 11" key="1">
    <citation type="journal article" date="2015" name="Genome Announc.">
        <title>Expanding the biotechnology potential of lactobacilli through comparative genomics of 213 strains and associated genera.</title>
        <authorList>
            <person name="Sun Z."/>
            <person name="Harris H.M."/>
            <person name="McCann A."/>
            <person name="Guo C."/>
            <person name="Argimon S."/>
            <person name="Zhang W."/>
            <person name="Yang X."/>
            <person name="Jeffery I.B."/>
            <person name="Cooney J.C."/>
            <person name="Kagawa T.F."/>
            <person name="Liu W."/>
            <person name="Song Y."/>
            <person name="Salvetti E."/>
            <person name="Wrobel A."/>
            <person name="Rasinkangas P."/>
            <person name="Parkhill J."/>
            <person name="Rea M.C."/>
            <person name="O'Sullivan O."/>
            <person name="Ritari J."/>
            <person name="Douillard F.P."/>
            <person name="Paul Ross R."/>
            <person name="Yang R."/>
            <person name="Briner A.E."/>
            <person name="Felis G.E."/>
            <person name="de Vos W.M."/>
            <person name="Barrangou R."/>
            <person name="Klaenhammer T.R."/>
            <person name="Caufield P.W."/>
            <person name="Cui Y."/>
            <person name="Zhang H."/>
            <person name="O'Toole P.W."/>
        </authorList>
    </citation>
    <scope>NUCLEOTIDE SEQUENCE [LARGE SCALE GENOMIC DNA]</scope>
    <source>
        <strain evidence="10 11">DSM 14421</strain>
    </source>
</reference>
<evidence type="ECO:0000256" key="5">
    <source>
        <dbReference type="ARBA" id="ARBA00022490"/>
    </source>
</evidence>
<dbReference type="HAMAP" id="MF_01114">
    <property type="entry name" value="RecX"/>
    <property type="match status" value="1"/>
</dbReference>
<feature type="domain" description="RecX first three-helical" evidence="9">
    <location>
        <begin position="64"/>
        <end position="101"/>
    </location>
</feature>
<dbReference type="AlphaFoldDB" id="A0A0R1S0B7"/>
<dbReference type="InterPro" id="IPR003783">
    <property type="entry name" value="Regulatory_RecX"/>
</dbReference>
<organism evidence="10 11">
    <name type="scientific">Lentilactobacillus diolivorans DSM 14421</name>
    <dbReference type="NCBI Taxonomy" id="1423739"/>
    <lineage>
        <taxon>Bacteria</taxon>
        <taxon>Bacillati</taxon>
        <taxon>Bacillota</taxon>
        <taxon>Bacilli</taxon>
        <taxon>Lactobacillales</taxon>
        <taxon>Lactobacillaceae</taxon>
        <taxon>Lentilactobacillus</taxon>
    </lineage>
</organism>
<evidence type="ECO:0000259" key="7">
    <source>
        <dbReference type="Pfam" id="PF02631"/>
    </source>
</evidence>
<dbReference type="NCBIfam" id="NF010733">
    <property type="entry name" value="PRK14135.1"/>
    <property type="match status" value="1"/>
</dbReference>
<comment type="function">
    <text evidence="1 6">Modulates RecA activity.</text>
</comment>
<dbReference type="PATRIC" id="fig|1423739.3.peg.1916"/>
<comment type="similarity">
    <text evidence="3 6">Belongs to the RecX family.</text>
</comment>
<dbReference type="InterPro" id="IPR036388">
    <property type="entry name" value="WH-like_DNA-bd_sf"/>
</dbReference>
<evidence type="ECO:0000256" key="6">
    <source>
        <dbReference type="HAMAP-Rule" id="MF_01114"/>
    </source>
</evidence>
<name>A0A0R1S0B7_9LACO</name>
<dbReference type="STRING" id="1423739.FC85_GL001831"/>
<dbReference type="PANTHER" id="PTHR33602">
    <property type="entry name" value="REGULATORY PROTEIN RECX FAMILY PROTEIN"/>
    <property type="match status" value="1"/>
</dbReference>
<dbReference type="InterPro" id="IPR053924">
    <property type="entry name" value="RecX_HTH_2nd"/>
</dbReference>
<evidence type="ECO:0000256" key="1">
    <source>
        <dbReference type="ARBA" id="ARBA00003529"/>
    </source>
</evidence>
<evidence type="ECO:0000259" key="9">
    <source>
        <dbReference type="Pfam" id="PF21982"/>
    </source>
</evidence>
<dbReference type="Proteomes" id="UP000052013">
    <property type="component" value="Unassembled WGS sequence"/>
</dbReference>
<feature type="domain" description="RecX second three-helical" evidence="7">
    <location>
        <begin position="108"/>
        <end position="149"/>
    </location>
</feature>
<evidence type="ECO:0000313" key="11">
    <source>
        <dbReference type="Proteomes" id="UP000052013"/>
    </source>
</evidence>
<dbReference type="InterPro" id="IPR053925">
    <property type="entry name" value="RecX_HTH_3rd"/>
</dbReference>
<evidence type="ECO:0000259" key="8">
    <source>
        <dbReference type="Pfam" id="PF21981"/>
    </source>
</evidence>
<protein>
    <recommendedName>
        <fullName evidence="4 6">Regulatory protein RecX</fullName>
    </recommendedName>
</protein>
<dbReference type="Pfam" id="PF21982">
    <property type="entry name" value="RecX_HTH1"/>
    <property type="match status" value="1"/>
</dbReference>
<feature type="domain" description="RecX third three-helical" evidence="8">
    <location>
        <begin position="215"/>
        <end position="260"/>
    </location>
</feature>
<proteinExistence type="inferred from homology"/>
<dbReference type="GO" id="GO:0005737">
    <property type="term" value="C:cytoplasm"/>
    <property type="evidence" value="ECO:0007669"/>
    <property type="project" value="UniProtKB-SubCell"/>
</dbReference>
<dbReference type="Gene3D" id="1.10.10.10">
    <property type="entry name" value="Winged helix-like DNA-binding domain superfamily/Winged helix DNA-binding domain"/>
    <property type="match status" value="4"/>
</dbReference>
<keyword evidence="5 6" id="KW-0963">Cytoplasm</keyword>
<comment type="subcellular location">
    <subcellularLocation>
        <location evidence="2 6">Cytoplasm</location>
    </subcellularLocation>
</comment>
<dbReference type="PANTHER" id="PTHR33602:SF1">
    <property type="entry name" value="REGULATORY PROTEIN RECX FAMILY PROTEIN"/>
    <property type="match status" value="1"/>
</dbReference>
<dbReference type="Pfam" id="PF02631">
    <property type="entry name" value="RecX_HTH2"/>
    <property type="match status" value="1"/>
</dbReference>
<accession>A0A0R1S0B7</accession>
<dbReference type="RefSeq" id="WP_057866132.1">
    <property type="nucleotide sequence ID" value="NZ_AZEY01000107.1"/>
</dbReference>
<dbReference type="Pfam" id="PF21981">
    <property type="entry name" value="RecX_HTH3"/>
    <property type="match status" value="1"/>
</dbReference>